<keyword evidence="2" id="KW-0378">Hydrolase</keyword>
<comment type="cofactor">
    <cofactor evidence="1">
        <name>Zn(2+)</name>
        <dbReference type="ChEBI" id="CHEBI:29105"/>
    </cofactor>
</comment>
<sequence>MNYKKIEEILLDMVNIKSDTGTKLEKDIEKYIYKYISTFEYFKNNKNHYGRFDVNDEFERKVIWALVKGIGEETIVLLHHHDVVDSLDYGKFKKYAYSPKELKKQYKTLEFSQEIKEDLNSNKWYFGRGTADMKAGAAIQLEILKHYSEKINFNGNILLLSVPDEENLSIGMRKSIGLLNKLKDKFNLKYELLINSEPHTRKEKEVGTIYDGSVGKIMPIVYVKGFKSHIGEIFSGFNPLLILSKIAINIETNMDFSDSDLGEVSPPPTWIYLRDFKKNYDVSVPEAAGGYFSILPLKQTPKEILNKIKHICEITFKESINILNNNYKIYSKDNAILSWNPKVKFFNEIYKEAKVNGKEEFEKEYKELIKKLKEDIKKGKINIPNSNFILIKKVLEYTRSNDPIVVIGISPPYYPPVSNENLDVNKKISNIKEIINKKSKEFGESYDLKRYFMGISDLSYTSLIKGEEVVPYIEENTPIWNHIYEIDFENLKQLRIPVINIGPWGKDLHKMTERVYMTDVVNNTPKLIMEVVDKVLSF</sequence>
<organism evidence="2 3">
    <name type="scientific">Senegalia massiliensis</name>
    <dbReference type="NCBI Taxonomy" id="1720316"/>
    <lineage>
        <taxon>Bacteria</taxon>
        <taxon>Bacillati</taxon>
        <taxon>Bacillota</taxon>
        <taxon>Clostridia</taxon>
        <taxon>Eubacteriales</taxon>
        <taxon>Clostridiaceae</taxon>
        <taxon>Senegalia</taxon>
    </lineage>
</organism>
<dbReference type="GO" id="GO:0016787">
    <property type="term" value="F:hydrolase activity"/>
    <property type="evidence" value="ECO:0007669"/>
    <property type="project" value="UniProtKB-KW"/>
</dbReference>
<evidence type="ECO:0000313" key="3">
    <source>
        <dbReference type="Proteomes" id="UP000467132"/>
    </source>
</evidence>
<proteinExistence type="predicted"/>
<comment type="caution">
    <text evidence="2">The sequence shown here is derived from an EMBL/GenBank/DDBJ whole genome shotgun (WGS) entry which is preliminary data.</text>
</comment>
<accession>A0A845QZ17</accession>
<dbReference type="EMBL" id="QXXA01000024">
    <property type="protein sequence ID" value="NBI08207.1"/>
    <property type="molecule type" value="Genomic_DNA"/>
</dbReference>
<dbReference type="AlphaFoldDB" id="A0A845QZ17"/>
<evidence type="ECO:0000313" key="2">
    <source>
        <dbReference type="EMBL" id="NBI08207.1"/>
    </source>
</evidence>
<dbReference type="Pfam" id="PF01546">
    <property type="entry name" value="Peptidase_M20"/>
    <property type="match status" value="1"/>
</dbReference>
<dbReference type="Proteomes" id="UP000467132">
    <property type="component" value="Unassembled WGS sequence"/>
</dbReference>
<dbReference type="SUPFAM" id="SSF53187">
    <property type="entry name" value="Zn-dependent exopeptidases"/>
    <property type="match status" value="1"/>
</dbReference>
<dbReference type="PIRSF" id="PIRSF010386">
    <property type="entry name" value="RocB"/>
    <property type="match status" value="1"/>
</dbReference>
<dbReference type="OrthoDB" id="9815360at2"/>
<reference evidence="2 3" key="1">
    <citation type="submission" date="2018-08" db="EMBL/GenBank/DDBJ databases">
        <title>Murine metabolic-syndrome-specific gut microbial biobank.</title>
        <authorList>
            <person name="Liu C."/>
        </authorList>
    </citation>
    <scope>NUCLEOTIDE SEQUENCE [LARGE SCALE GENOMIC DNA]</scope>
    <source>
        <strain evidence="2 3">583</strain>
    </source>
</reference>
<dbReference type="PANTHER" id="PTHR42994:SF2">
    <property type="entry name" value="PEPTIDASE"/>
    <property type="match status" value="1"/>
</dbReference>
<dbReference type="InterPro" id="IPR002933">
    <property type="entry name" value="Peptidase_M20"/>
</dbReference>
<dbReference type="Gene3D" id="3.40.630.10">
    <property type="entry name" value="Zn peptidases"/>
    <property type="match status" value="1"/>
</dbReference>
<keyword evidence="3" id="KW-1185">Reference proteome</keyword>
<dbReference type="RefSeq" id="WP_160198668.1">
    <property type="nucleotide sequence ID" value="NZ_QXXA01000024.1"/>
</dbReference>
<dbReference type="PANTHER" id="PTHR42994">
    <property type="entry name" value="PEPTIDASE T"/>
    <property type="match status" value="1"/>
</dbReference>
<evidence type="ECO:0000256" key="1">
    <source>
        <dbReference type="ARBA" id="ARBA00001947"/>
    </source>
</evidence>
<dbReference type="InterPro" id="IPR012166">
    <property type="entry name" value="Uncharacterised_RocB"/>
</dbReference>
<gene>
    <name evidence="2" type="ORF">D3Z33_15210</name>
</gene>
<protein>
    <submittedName>
        <fullName evidence="2">M20/M25/M40 family metallo-hydrolase</fullName>
    </submittedName>
</protein>
<name>A0A845QZ17_9CLOT</name>